<dbReference type="AlphaFoldDB" id="A0A2P2IXR6"/>
<proteinExistence type="predicted"/>
<evidence type="ECO:0000313" key="1">
    <source>
        <dbReference type="EMBL" id="MBW86009.1"/>
    </source>
</evidence>
<name>A0A2P2IXR6_RHIMU</name>
<dbReference type="EMBL" id="GGEC01005526">
    <property type="protein sequence ID" value="MBW86009.1"/>
    <property type="molecule type" value="Transcribed_RNA"/>
</dbReference>
<sequence>MPYNTNIFQMSYTSSIWVTSLFKTIVSKACPKLFHGRCLAPTMLSFTLIHPYGINI</sequence>
<reference evidence="1" key="1">
    <citation type="submission" date="2018-02" db="EMBL/GenBank/DDBJ databases">
        <title>Rhizophora mucronata_Transcriptome.</title>
        <authorList>
            <person name="Meera S.P."/>
            <person name="Sreeshan A."/>
            <person name="Augustine A."/>
        </authorList>
    </citation>
    <scope>NUCLEOTIDE SEQUENCE</scope>
    <source>
        <tissue evidence="1">Leaf</tissue>
    </source>
</reference>
<organism evidence="1">
    <name type="scientific">Rhizophora mucronata</name>
    <name type="common">Asiatic mangrove</name>
    <dbReference type="NCBI Taxonomy" id="61149"/>
    <lineage>
        <taxon>Eukaryota</taxon>
        <taxon>Viridiplantae</taxon>
        <taxon>Streptophyta</taxon>
        <taxon>Embryophyta</taxon>
        <taxon>Tracheophyta</taxon>
        <taxon>Spermatophyta</taxon>
        <taxon>Magnoliopsida</taxon>
        <taxon>eudicotyledons</taxon>
        <taxon>Gunneridae</taxon>
        <taxon>Pentapetalae</taxon>
        <taxon>rosids</taxon>
        <taxon>fabids</taxon>
        <taxon>Malpighiales</taxon>
        <taxon>Rhizophoraceae</taxon>
        <taxon>Rhizophora</taxon>
    </lineage>
</organism>
<accession>A0A2P2IXR6</accession>
<protein>
    <submittedName>
        <fullName evidence="1">Uncharacterized protein</fullName>
    </submittedName>
</protein>